<accession>A0A8K0WFM5</accession>
<proteinExistence type="predicted"/>
<feature type="chain" id="PRO_5035432889" description="Secreted protein" evidence="2">
    <location>
        <begin position="22"/>
        <end position="79"/>
    </location>
</feature>
<feature type="transmembrane region" description="Helical" evidence="1">
    <location>
        <begin position="37"/>
        <end position="54"/>
    </location>
</feature>
<organism evidence="3 4">
    <name type="scientific">Fusarium tricinctum</name>
    <dbReference type="NCBI Taxonomy" id="61284"/>
    <lineage>
        <taxon>Eukaryota</taxon>
        <taxon>Fungi</taxon>
        <taxon>Dikarya</taxon>
        <taxon>Ascomycota</taxon>
        <taxon>Pezizomycotina</taxon>
        <taxon>Sordariomycetes</taxon>
        <taxon>Hypocreomycetidae</taxon>
        <taxon>Hypocreales</taxon>
        <taxon>Nectriaceae</taxon>
        <taxon>Fusarium</taxon>
        <taxon>Fusarium tricinctum species complex</taxon>
    </lineage>
</organism>
<gene>
    <name evidence="3" type="ORF">BKA59DRAFT_107891</name>
</gene>
<comment type="caution">
    <text evidence="3">The sequence shown here is derived from an EMBL/GenBank/DDBJ whole genome shotgun (WGS) entry which is preliminary data.</text>
</comment>
<keyword evidence="1" id="KW-1133">Transmembrane helix</keyword>
<dbReference type="AlphaFoldDB" id="A0A8K0WFM5"/>
<keyword evidence="1" id="KW-0812">Transmembrane</keyword>
<name>A0A8K0WFM5_9HYPO</name>
<reference evidence="3" key="1">
    <citation type="journal article" date="2021" name="Nat. Commun.">
        <title>Genetic determinants of endophytism in the Arabidopsis root mycobiome.</title>
        <authorList>
            <person name="Mesny F."/>
            <person name="Miyauchi S."/>
            <person name="Thiergart T."/>
            <person name="Pickel B."/>
            <person name="Atanasova L."/>
            <person name="Karlsson M."/>
            <person name="Huettel B."/>
            <person name="Barry K.W."/>
            <person name="Haridas S."/>
            <person name="Chen C."/>
            <person name="Bauer D."/>
            <person name="Andreopoulos W."/>
            <person name="Pangilinan J."/>
            <person name="LaButti K."/>
            <person name="Riley R."/>
            <person name="Lipzen A."/>
            <person name="Clum A."/>
            <person name="Drula E."/>
            <person name="Henrissat B."/>
            <person name="Kohler A."/>
            <person name="Grigoriev I.V."/>
            <person name="Martin F.M."/>
            <person name="Hacquard S."/>
        </authorList>
    </citation>
    <scope>NUCLEOTIDE SEQUENCE</scope>
    <source>
        <strain evidence="3">MPI-SDFR-AT-0068</strain>
    </source>
</reference>
<evidence type="ECO:0000256" key="2">
    <source>
        <dbReference type="SAM" id="SignalP"/>
    </source>
</evidence>
<keyword evidence="1" id="KW-0472">Membrane</keyword>
<feature type="signal peptide" evidence="2">
    <location>
        <begin position="1"/>
        <end position="21"/>
    </location>
</feature>
<keyword evidence="4" id="KW-1185">Reference proteome</keyword>
<sequence>MLKWISLLVLFLASLLISTHACPVLGLLLAVLTPSNVRFVSFLFPFLFMFRCSSRCRRLFAKSRSSKNGLFCHSCCKMR</sequence>
<evidence type="ECO:0000313" key="3">
    <source>
        <dbReference type="EMBL" id="KAH7257404.1"/>
    </source>
</evidence>
<evidence type="ECO:0000313" key="4">
    <source>
        <dbReference type="Proteomes" id="UP000813427"/>
    </source>
</evidence>
<evidence type="ECO:0000256" key="1">
    <source>
        <dbReference type="SAM" id="Phobius"/>
    </source>
</evidence>
<protein>
    <recommendedName>
        <fullName evidence="5">Secreted protein</fullName>
    </recommendedName>
</protein>
<keyword evidence="2" id="KW-0732">Signal</keyword>
<dbReference type="Proteomes" id="UP000813427">
    <property type="component" value="Unassembled WGS sequence"/>
</dbReference>
<evidence type="ECO:0008006" key="5">
    <source>
        <dbReference type="Google" id="ProtNLM"/>
    </source>
</evidence>
<dbReference type="EMBL" id="JAGPXF010000002">
    <property type="protein sequence ID" value="KAH7257404.1"/>
    <property type="molecule type" value="Genomic_DNA"/>
</dbReference>